<dbReference type="EMBL" id="CP017641">
    <property type="protein sequence ID" value="APZ92488.1"/>
    <property type="molecule type" value="Genomic_DNA"/>
</dbReference>
<dbReference type="GO" id="GO:0016020">
    <property type="term" value="C:membrane"/>
    <property type="evidence" value="ECO:0007669"/>
    <property type="project" value="GOC"/>
</dbReference>
<dbReference type="EC" id="3.5.1.108" evidence="4"/>
<dbReference type="Gene3D" id="3.30.1700.10">
    <property type="entry name" value="lpxc deacetylase, domain 2"/>
    <property type="match status" value="1"/>
</dbReference>
<keyword evidence="9" id="KW-0862">Zinc</keyword>
<dbReference type="Gene3D" id="3.30.230.20">
    <property type="entry name" value="lpxc deacetylase, domain 1"/>
    <property type="match status" value="1"/>
</dbReference>
<dbReference type="InterPro" id="IPR020568">
    <property type="entry name" value="Ribosomal_Su5_D2-typ_SF"/>
</dbReference>
<dbReference type="UniPathway" id="UPA00359">
    <property type="reaction ID" value="UER00478"/>
</dbReference>
<proteinExistence type="predicted"/>
<evidence type="ECO:0000256" key="10">
    <source>
        <dbReference type="ARBA" id="ARBA00023098"/>
    </source>
</evidence>
<comment type="pathway">
    <text evidence="3">Glycolipid biosynthesis; lipid IV(A) biosynthesis; lipid IV(A) from (3R)-3-hydroxytetradecanoyl-[acyl-carrier-protein] and UDP-N-acetyl-alpha-D-glucosamine: step 2/6.</text>
</comment>
<dbReference type="InterPro" id="IPR015870">
    <property type="entry name" value="UDP-acyl_N-AcGlcN_deAcase_N"/>
</dbReference>
<keyword evidence="8 13" id="KW-0378">Hydrolase</keyword>
<keyword evidence="7" id="KW-0479">Metal-binding</keyword>
<dbReference type="Pfam" id="PF03331">
    <property type="entry name" value="LpxC"/>
    <property type="match status" value="1"/>
</dbReference>
<dbReference type="GO" id="GO:0009245">
    <property type="term" value="P:lipid A biosynthetic process"/>
    <property type="evidence" value="ECO:0007669"/>
    <property type="project" value="UniProtKB-KW"/>
</dbReference>
<dbReference type="InterPro" id="IPR011334">
    <property type="entry name" value="UDP-acyl_GlcNac_deAcase_C"/>
</dbReference>
<name>A0A1P8WEK8_9PLAN</name>
<sequence length="316" mass="34749">MSVIEAESSQHTHADSQSTLRIPTLRRYQNTVSKPVEFRGLSLFHGYDATARLIPAPANTGIVFRRTDLVDRPDIPATTDFLVREPRRTVLASTPDCRIETTEHLMAALAGLQIDNVIVEVTCPELPAYDGSCRAFCDGILDAGIEGQDHGAAIVQVDDVYTVRSSNRKQTLTVRPYLFPCTAITYHFDYGVRSLVPPQQLSVEITPAFFYHEISPARTFVLESEVSALKKLGYGKHLTTKDLVVIGQDGPIDNPLRWSDEGVRHKILDCVGDLALNGSGFYGHVTASRSGHELNHEMAKVLSMMGKSNSLLSKAA</sequence>
<dbReference type="InterPro" id="IPR004463">
    <property type="entry name" value="UDP-acyl_GlcNac_deAcase"/>
</dbReference>
<feature type="region of interest" description="Disordered" evidence="12">
    <location>
        <begin position="1"/>
        <end position="20"/>
    </location>
</feature>
<keyword evidence="5" id="KW-0444">Lipid biosynthesis</keyword>
<protein>
    <recommendedName>
        <fullName evidence="4">UDP-3-O-acyl-N-acetylglucosamine deacetylase</fullName>
        <ecNumber evidence="4">3.5.1.108</ecNumber>
    </recommendedName>
</protein>
<dbReference type="AlphaFoldDB" id="A0A1P8WEK8"/>
<dbReference type="GO" id="GO:0103117">
    <property type="term" value="F:UDP-3-O-acyl-N-acetylglucosamine deacetylase activity"/>
    <property type="evidence" value="ECO:0007669"/>
    <property type="project" value="UniProtKB-EC"/>
</dbReference>
<reference evidence="13 14" key="1">
    <citation type="journal article" date="2016" name="Front. Microbiol.">
        <title>Fuerstia marisgermanicae gen. nov., sp. nov., an Unusual Member of the Phylum Planctomycetes from the German Wadden Sea.</title>
        <authorList>
            <person name="Kohn T."/>
            <person name="Heuer A."/>
            <person name="Jogler M."/>
            <person name="Vollmers J."/>
            <person name="Boedeker C."/>
            <person name="Bunk B."/>
            <person name="Rast P."/>
            <person name="Borchert D."/>
            <person name="Glockner I."/>
            <person name="Freese H.M."/>
            <person name="Klenk H.P."/>
            <person name="Overmann J."/>
            <person name="Kaster A.K."/>
            <person name="Rohde M."/>
            <person name="Wiegand S."/>
            <person name="Jogler C."/>
        </authorList>
    </citation>
    <scope>NUCLEOTIDE SEQUENCE [LARGE SCALE GENOMIC DNA]</scope>
    <source>
        <strain evidence="13 14">NH11</strain>
    </source>
</reference>
<evidence type="ECO:0000256" key="6">
    <source>
        <dbReference type="ARBA" id="ARBA00022556"/>
    </source>
</evidence>
<dbReference type="KEGG" id="fmr:Fuma_02099"/>
<evidence type="ECO:0000256" key="2">
    <source>
        <dbReference type="ARBA" id="ARBA00002923"/>
    </source>
</evidence>
<accession>A0A1P8WEK8</accession>
<comment type="catalytic activity">
    <reaction evidence="11">
        <text>a UDP-3-O-[(3R)-3-hydroxyacyl]-N-acetyl-alpha-D-glucosamine + H2O = a UDP-3-O-[(3R)-3-hydroxyacyl]-alpha-D-glucosamine + acetate</text>
        <dbReference type="Rhea" id="RHEA:67816"/>
        <dbReference type="ChEBI" id="CHEBI:15377"/>
        <dbReference type="ChEBI" id="CHEBI:30089"/>
        <dbReference type="ChEBI" id="CHEBI:137740"/>
        <dbReference type="ChEBI" id="CHEBI:173225"/>
        <dbReference type="EC" id="3.5.1.108"/>
    </reaction>
</comment>
<comment type="function">
    <text evidence="2">Catalyzes the hydrolysis of UDP-3-O-myristoyl-N-acetylglucosamine to form UDP-3-O-myristoylglucosamine and acetate, the committed step in lipid A biosynthesis.</text>
</comment>
<comment type="cofactor">
    <cofactor evidence="1">
        <name>Zn(2+)</name>
        <dbReference type="ChEBI" id="CHEBI:29105"/>
    </cofactor>
</comment>
<dbReference type="Proteomes" id="UP000187735">
    <property type="component" value="Chromosome"/>
</dbReference>
<dbReference type="SUPFAM" id="SSF54211">
    <property type="entry name" value="Ribosomal protein S5 domain 2-like"/>
    <property type="match status" value="2"/>
</dbReference>
<dbReference type="RefSeq" id="WP_158520936.1">
    <property type="nucleotide sequence ID" value="NZ_CP017641.1"/>
</dbReference>
<evidence type="ECO:0000313" key="14">
    <source>
        <dbReference type="Proteomes" id="UP000187735"/>
    </source>
</evidence>
<evidence type="ECO:0000256" key="8">
    <source>
        <dbReference type="ARBA" id="ARBA00022801"/>
    </source>
</evidence>
<gene>
    <name evidence="13" type="primary">lpxC</name>
    <name evidence="13" type="ORF">Fuma_02099</name>
</gene>
<evidence type="ECO:0000256" key="7">
    <source>
        <dbReference type="ARBA" id="ARBA00022723"/>
    </source>
</evidence>
<dbReference type="STRING" id="1891926.Fuma_02099"/>
<keyword evidence="10" id="KW-0443">Lipid metabolism</keyword>
<evidence type="ECO:0000256" key="1">
    <source>
        <dbReference type="ARBA" id="ARBA00001947"/>
    </source>
</evidence>
<evidence type="ECO:0000256" key="5">
    <source>
        <dbReference type="ARBA" id="ARBA00022516"/>
    </source>
</evidence>
<evidence type="ECO:0000256" key="12">
    <source>
        <dbReference type="SAM" id="MobiDB-lite"/>
    </source>
</evidence>
<dbReference type="GO" id="GO:0046872">
    <property type="term" value="F:metal ion binding"/>
    <property type="evidence" value="ECO:0007669"/>
    <property type="project" value="UniProtKB-KW"/>
</dbReference>
<keyword evidence="14" id="KW-1185">Reference proteome</keyword>
<dbReference type="OrthoDB" id="9772788at2"/>
<evidence type="ECO:0000256" key="4">
    <source>
        <dbReference type="ARBA" id="ARBA00012745"/>
    </source>
</evidence>
<keyword evidence="6" id="KW-0441">Lipid A biosynthesis</keyword>
<evidence type="ECO:0000256" key="11">
    <source>
        <dbReference type="ARBA" id="ARBA00024535"/>
    </source>
</evidence>
<evidence type="ECO:0000313" key="13">
    <source>
        <dbReference type="EMBL" id="APZ92488.1"/>
    </source>
</evidence>
<evidence type="ECO:0000256" key="3">
    <source>
        <dbReference type="ARBA" id="ARBA00005002"/>
    </source>
</evidence>
<organism evidence="13 14">
    <name type="scientific">Fuerstiella marisgermanici</name>
    <dbReference type="NCBI Taxonomy" id="1891926"/>
    <lineage>
        <taxon>Bacteria</taxon>
        <taxon>Pseudomonadati</taxon>
        <taxon>Planctomycetota</taxon>
        <taxon>Planctomycetia</taxon>
        <taxon>Planctomycetales</taxon>
        <taxon>Planctomycetaceae</taxon>
        <taxon>Fuerstiella</taxon>
    </lineage>
</organism>
<dbReference type="PANTHER" id="PTHR33694:SF1">
    <property type="entry name" value="UDP-3-O-ACYL-N-ACETYLGLUCOSAMINE DEACETYLASE 1, MITOCHONDRIAL-RELATED"/>
    <property type="match status" value="1"/>
</dbReference>
<evidence type="ECO:0000256" key="9">
    <source>
        <dbReference type="ARBA" id="ARBA00022833"/>
    </source>
</evidence>
<dbReference type="PANTHER" id="PTHR33694">
    <property type="entry name" value="UDP-3-O-ACYL-N-ACETYLGLUCOSAMINE DEACETYLASE 1, MITOCHONDRIAL-RELATED"/>
    <property type="match status" value="1"/>
</dbReference>